<feature type="domain" description="Alpha/beta hydrolase fold-3" evidence="2">
    <location>
        <begin position="93"/>
        <end position="314"/>
    </location>
</feature>
<dbReference type="AlphaFoldDB" id="A0A8E2EE93"/>
<dbReference type="EMBL" id="KV744896">
    <property type="protein sequence ID" value="OCK82196.1"/>
    <property type="molecule type" value="Genomic_DNA"/>
</dbReference>
<evidence type="ECO:0000256" key="1">
    <source>
        <dbReference type="ARBA" id="ARBA00022801"/>
    </source>
</evidence>
<dbReference type="InterPro" id="IPR050300">
    <property type="entry name" value="GDXG_lipolytic_enzyme"/>
</dbReference>
<accession>A0A8E2EE93</accession>
<dbReference type="SUPFAM" id="SSF53474">
    <property type="entry name" value="alpha/beta-Hydrolases"/>
    <property type="match status" value="1"/>
</dbReference>
<keyword evidence="4" id="KW-1185">Reference proteome</keyword>
<dbReference type="InterPro" id="IPR013094">
    <property type="entry name" value="AB_hydrolase_3"/>
</dbReference>
<dbReference type="OrthoDB" id="2152029at2759"/>
<dbReference type="Proteomes" id="UP000250266">
    <property type="component" value="Unassembled WGS sequence"/>
</dbReference>
<dbReference type="PANTHER" id="PTHR48081:SF8">
    <property type="entry name" value="ALPHA_BETA HYDROLASE FOLD-3 DOMAIN-CONTAINING PROTEIN-RELATED"/>
    <property type="match status" value="1"/>
</dbReference>
<protein>
    <submittedName>
        <fullName evidence="3">Alpha/beta-hydrolase</fullName>
    </submittedName>
</protein>
<reference evidence="3 4" key="1">
    <citation type="journal article" date="2016" name="Nat. Commun.">
        <title>Ectomycorrhizal ecology is imprinted in the genome of the dominant symbiotic fungus Cenococcum geophilum.</title>
        <authorList>
            <consortium name="DOE Joint Genome Institute"/>
            <person name="Peter M."/>
            <person name="Kohler A."/>
            <person name="Ohm R.A."/>
            <person name="Kuo A."/>
            <person name="Krutzmann J."/>
            <person name="Morin E."/>
            <person name="Arend M."/>
            <person name="Barry K.W."/>
            <person name="Binder M."/>
            <person name="Choi C."/>
            <person name="Clum A."/>
            <person name="Copeland A."/>
            <person name="Grisel N."/>
            <person name="Haridas S."/>
            <person name="Kipfer T."/>
            <person name="LaButti K."/>
            <person name="Lindquist E."/>
            <person name="Lipzen A."/>
            <person name="Maire R."/>
            <person name="Meier B."/>
            <person name="Mihaltcheva S."/>
            <person name="Molinier V."/>
            <person name="Murat C."/>
            <person name="Poggeler S."/>
            <person name="Quandt C.A."/>
            <person name="Sperisen C."/>
            <person name="Tritt A."/>
            <person name="Tisserant E."/>
            <person name="Crous P.W."/>
            <person name="Henrissat B."/>
            <person name="Nehls U."/>
            <person name="Egli S."/>
            <person name="Spatafora J.W."/>
            <person name="Grigoriev I.V."/>
            <person name="Martin F.M."/>
        </authorList>
    </citation>
    <scope>NUCLEOTIDE SEQUENCE [LARGE SCALE GENOMIC DNA]</scope>
    <source>
        <strain evidence="3 4">CBS 459.81</strain>
    </source>
</reference>
<gene>
    <name evidence="3" type="ORF">K432DRAFT_433656</name>
</gene>
<evidence type="ECO:0000313" key="3">
    <source>
        <dbReference type="EMBL" id="OCK82196.1"/>
    </source>
</evidence>
<dbReference type="InterPro" id="IPR029058">
    <property type="entry name" value="AB_hydrolase_fold"/>
</dbReference>
<dbReference type="Gene3D" id="3.40.50.1820">
    <property type="entry name" value="alpha/beta hydrolase"/>
    <property type="match status" value="1"/>
</dbReference>
<name>A0A8E2EE93_9PEZI</name>
<evidence type="ECO:0000259" key="2">
    <source>
        <dbReference type="Pfam" id="PF07859"/>
    </source>
</evidence>
<dbReference type="PANTHER" id="PTHR48081">
    <property type="entry name" value="AB HYDROLASE SUPERFAMILY PROTEIN C4A8.06C"/>
    <property type="match status" value="1"/>
</dbReference>
<dbReference type="Pfam" id="PF07859">
    <property type="entry name" value="Abhydrolase_3"/>
    <property type="match status" value="1"/>
</dbReference>
<sequence>MKSTPIEPTSSSIQVTYRTERSVLTHLIHLLLRPFRNHLGRPRKRHPAGSFPLTPHKPIRKSCTVSERRVCDIYIYDIIPRSTPENEITRRIYYFCGGGWQTPASAQHWKLCAKLATQLPDTAVSLVSYPLAPNSPAPATFPALLKLYRTLLASAAAEGEKVILAGDSAGGNIILALPLEALREDQEETKEVSDALPGTSNPHPVALMAISPSTDLRRTNPAIKTVEPYDPILTITFIESTARAWAGNWDPCDPKISPLRADVSLLAMARIKVHGVTGRYDILAPDAMLFRDKCGREGVSGQWLDWDKQMHCFLLAWPYGVPEGREAVGWMVDVLRKE</sequence>
<keyword evidence="1 3" id="KW-0378">Hydrolase</keyword>
<proteinExistence type="predicted"/>
<dbReference type="GO" id="GO:0016787">
    <property type="term" value="F:hydrolase activity"/>
    <property type="evidence" value="ECO:0007669"/>
    <property type="project" value="UniProtKB-KW"/>
</dbReference>
<evidence type="ECO:0000313" key="4">
    <source>
        <dbReference type="Proteomes" id="UP000250266"/>
    </source>
</evidence>
<organism evidence="3 4">
    <name type="scientific">Lepidopterella palustris CBS 459.81</name>
    <dbReference type="NCBI Taxonomy" id="1314670"/>
    <lineage>
        <taxon>Eukaryota</taxon>
        <taxon>Fungi</taxon>
        <taxon>Dikarya</taxon>
        <taxon>Ascomycota</taxon>
        <taxon>Pezizomycotina</taxon>
        <taxon>Dothideomycetes</taxon>
        <taxon>Pleosporomycetidae</taxon>
        <taxon>Mytilinidiales</taxon>
        <taxon>Argynnaceae</taxon>
        <taxon>Lepidopterella</taxon>
    </lineage>
</organism>